<dbReference type="Proteomes" id="UP000663853">
    <property type="component" value="Unassembled WGS sequence"/>
</dbReference>
<dbReference type="Pfam" id="PF11951">
    <property type="entry name" value="Fungal_trans_2"/>
    <property type="match status" value="1"/>
</dbReference>
<dbReference type="InterPro" id="IPR036864">
    <property type="entry name" value="Zn2-C6_fun-type_DNA-bd_sf"/>
</dbReference>
<dbReference type="InterPro" id="IPR021858">
    <property type="entry name" value="Fun_TF"/>
</dbReference>
<dbReference type="CDD" id="cd00067">
    <property type="entry name" value="GAL4"/>
    <property type="match status" value="1"/>
</dbReference>
<organism evidence="4 5">
    <name type="scientific">Rhizoctonia solani</name>
    <dbReference type="NCBI Taxonomy" id="456999"/>
    <lineage>
        <taxon>Eukaryota</taxon>
        <taxon>Fungi</taxon>
        <taxon>Dikarya</taxon>
        <taxon>Basidiomycota</taxon>
        <taxon>Agaricomycotina</taxon>
        <taxon>Agaricomycetes</taxon>
        <taxon>Cantharellales</taxon>
        <taxon>Ceratobasidiaceae</taxon>
        <taxon>Rhizoctonia</taxon>
    </lineage>
</organism>
<keyword evidence="2" id="KW-0539">Nucleus</keyword>
<protein>
    <recommendedName>
        <fullName evidence="3">Zn(2)-C6 fungal-type domain-containing protein</fullName>
    </recommendedName>
</protein>
<dbReference type="GO" id="GO:0000976">
    <property type="term" value="F:transcription cis-regulatory region binding"/>
    <property type="evidence" value="ECO:0007669"/>
    <property type="project" value="TreeGrafter"/>
</dbReference>
<dbReference type="PANTHER" id="PTHR37534:SF7">
    <property type="entry name" value="TRANSCRIPTIONAL ACTIVATOR PROTEIN UGA3"/>
    <property type="match status" value="1"/>
</dbReference>
<dbReference type="GO" id="GO:0000981">
    <property type="term" value="F:DNA-binding transcription factor activity, RNA polymerase II-specific"/>
    <property type="evidence" value="ECO:0007669"/>
    <property type="project" value="InterPro"/>
</dbReference>
<evidence type="ECO:0000313" key="4">
    <source>
        <dbReference type="EMBL" id="CAE6502665.1"/>
    </source>
</evidence>
<dbReference type="GO" id="GO:0005634">
    <property type="term" value="C:nucleus"/>
    <property type="evidence" value="ECO:0007669"/>
    <property type="project" value="UniProtKB-SubCell"/>
</dbReference>
<dbReference type="Pfam" id="PF00172">
    <property type="entry name" value="Zn_clus"/>
    <property type="match status" value="1"/>
</dbReference>
<dbReference type="SUPFAM" id="SSF57701">
    <property type="entry name" value="Zn2/Cys6 DNA-binding domain"/>
    <property type="match status" value="1"/>
</dbReference>
<feature type="domain" description="Zn(2)-C6 fungal-type" evidence="3">
    <location>
        <begin position="9"/>
        <end position="37"/>
    </location>
</feature>
<proteinExistence type="predicted"/>
<dbReference type="EMBL" id="CAJMXA010003553">
    <property type="protein sequence ID" value="CAE6502665.1"/>
    <property type="molecule type" value="Genomic_DNA"/>
</dbReference>
<sequence>MVPNRSSKGCLTCKRRRKKCDEKKPECDRCLLGGFECLGYSHLFETYSGTSANNYRETSNEATQSNVTFPLLLQDRTSQSSTDVDQLSSPALDLMASQMSSNTLALLRFGKRSSSIPKSPQLDPFQRNDIIDLIVSQYLRVASRVSFKSIPGSFSEGLATRARSSVLTLKTMYLGARIVQALLDETNWYDYVGWIDNFHRQISGIPPVTVEAGVTHLADRLSAHQGLEYFTFMLLGSSAGYSLFRKSVPLFLQLAAKYPEVWAQDSAISISHALHTPRHEIIKFILVDTISAVAFGTAPLVNYNTTIREKGANRFLERGYFCPVVILILLASINSARIARLMDQSPPSFEAVRDFEAQLRDWNPVIDYANEPPELITRLAIWECWRQSTLIYLYMGMCGVDSADERIQPLVFQVAQLASTVDAGTPLEAHLFVPCLIAGVAAQKEKHRAILRRKMLASQKIEARLLRGADFVFVLDHLWYGAAAGGSAVTWEDYVGSRYVIMPIDT</sequence>
<comment type="caution">
    <text evidence="4">The sequence shown here is derived from an EMBL/GenBank/DDBJ whole genome shotgun (WGS) entry which is preliminary data.</text>
</comment>
<dbReference type="GO" id="GO:0008270">
    <property type="term" value="F:zinc ion binding"/>
    <property type="evidence" value="ECO:0007669"/>
    <property type="project" value="InterPro"/>
</dbReference>
<comment type="subcellular location">
    <subcellularLocation>
        <location evidence="1">Nucleus</location>
    </subcellularLocation>
</comment>
<dbReference type="AlphaFoldDB" id="A0A8H3H772"/>
<reference evidence="4" key="1">
    <citation type="submission" date="2021-01" db="EMBL/GenBank/DDBJ databases">
        <authorList>
            <person name="Kaushik A."/>
        </authorList>
    </citation>
    <scope>NUCLEOTIDE SEQUENCE</scope>
    <source>
        <strain evidence="4">AG6-10EEA</strain>
    </source>
</reference>
<evidence type="ECO:0000256" key="2">
    <source>
        <dbReference type="ARBA" id="ARBA00023242"/>
    </source>
</evidence>
<evidence type="ECO:0000259" key="3">
    <source>
        <dbReference type="PROSITE" id="PS50048"/>
    </source>
</evidence>
<accession>A0A8H3H772</accession>
<dbReference type="PROSITE" id="PS50048">
    <property type="entry name" value="ZN2_CY6_FUNGAL_2"/>
    <property type="match status" value="1"/>
</dbReference>
<evidence type="ECO:0000256" key="1">
    <source>
        <dbReference type="ARBA" id="ARBA00004123"/>
    </source>
</evidence>
<dbReference type="Gene3D" id="4.10.240.10">
    <property type="entry name" value="Zn(2)-C6 fungal-type DNA-binding domain"/>
    <property type="match status" value="1"/>
</dbReference>
<name>A0A8H3H772_9AGAM</name>
<dbReference type="SMART" id="SM00066">
    <property type="entry name" value="GAL4"/>
    <property type="match status" value="1"/>
</dbReference>
<dbReference type="PROSITE" id="PS00463">
    <property type="entry name" value="ZN2_CY6_FUNGAL_1"/>
    <property type="match status" value="1"/>
</dbReference>
<dbReference type="PANTHER" id="PTHR37534">
    <property type="entry name" value="TRANSCRIPTIONAL ACTIVATOR PROTEIN UGA3"/>
    <property type="match status" value="1"/>
</dbReference>
<gene>
    <name evidence="4" type="ORF">RDB_LOCUS114773</name>
</gene>
<dbReference type="GO" id="GO:0045944">
    <property type="term" value="P:positive regulation of transcription by RNA polymerase II"/>
    <property type="evidence" value="ECO:0007669"/>
    <property type="project" value="TreeGrafter"/>
</dbReference>
<evidence type="ECO:0000313" key="5">
    <source>
        <dbReference type="Proteomes" id="UP000663853"/>
    </source>
</evidence>
<dbReference type="InterPro" id="IPR001138">
    <property type="entry name" value="Zn2Cys6_DnaBD"/>
</dbReference>